<accession>A0ABV7H1D8</accession>
<feature type="transmembrane region" description="Helical" evidence="5">
    <location>
        <begin position="64"/>
        <end position="81"/>
    </location>
</feature>
<keyword evidence="4 5" id="KW-0472">Membrane</keyword>
<dbReference type="EMBL" id="JBHRTI010000003">
    <property type="protein sequence ID" value="MFC3146393.1"/>
    <property type="molecule type" value="Genomic_DNA"/>
</dbReference>
<evidence type="ECO:0000313" key="6">
    <source>
        <dbReference type="EMBL" id="MFC3146393.1"/>
    </source>
</evidence>
<dbReference type="InterPro" id="IPR003689">
    <property type="entry name" value="ZIP"/>
</dbReference>
<evidence type="ECO:0000256" key="4">
    <source>
        <dbReference type="ARBA" id="ARBA00023136"/>
    </source>
</evidence>
<protein>
    <submittedName>
        <fullName evidence="6">ZIP family metal transporter</fullName>
    </submittedName>
</protein>
<evidence type="ECO:0000256" key="3">
    <source>
        <dbReference type="ARBA" id="ARBA00022989"/>
    </source>
</evidence>
<proteinExistence type="predicted"/>
<organism evidence="6 7">
    <name type="scientific">Piscinibacterium candidicorallinum</name>
    <dbReference type="NCBI Taxonomy" id="1793872"/>
    <lineage>
        <taxon>Bacteria</taxon>
        <taxon>Pseudomonadati</taxon>
        <taxon>Pseudomonadota</taxon>
        <taxon>Betaproteobacteria</taxon>
        <taxon>Burkholderiales</taxon>
        <taxon>Piscinibacterium</taxon>
    </lineage>
</organism>
<comment type="caution">
    <text evidence="6">The sequence shown here is derived from an EMBL/GenBank/DDBJ whole genome shotgun (WGS) entry which is preliminary data.</text>
</comment>
<comment type="subcellular location">
    <subcellularLocation>
        <location evidence="1">Membrane</location>
        <topology evidence="1">Multi-pass membrane protein</topology>
    </subcellularLocation>
</comment>
<feature type="transmembrane region" description="Helical" evidence="5">
    <location>
        <begin position="235"/>
        <end position="256"/>
    </location>
</feature>
<gene>
    <name evidence="6" type="ORF">ACFOEN_01910</name>
</gene>
<keyword evidence="3 5" id="KW-1133">Transmembrane helix</keyword>
<dbReference type="Pfam" id="PF02535">
    <property type="entry name" value="Zip"/>
    <property type="match status" value="1"/>
</dbReference>
<dbReference type="PANTHER" id="PTHR16950:SF16">
    <property type="entry name" value="ZINC TRANSPORTER ZIP13"/>
    <property type="match status" value="1"/>
</dbReference>
<feature type="transmembrane region" description="Helical" evidence="5">
    <location>
        <begin position="175"/>
        <end position="196"/>
    </location>
</feature>
<dbReference type="Proteomes" id="UP001595556">
    <property type="component" value="Unassembled WGS sequence"/>
</dbReference>
<evidence type="ECO:0000256" key="1">
    <source>
        <dbReference type="ARBA" id="ARBA00004141"/>
    </source>
</evidence>
<dbReference type="PANTHER" id="PTHR16950">
    <property type="entry name" value="ZINC TRANSPORTER SLC39A7 HISTIDINE-RICH MEMBRANE PROTEIN KE4"/>
    <property type="match status" value="1"/>
</dbReference>
<feature type="transmembrane region" description="Helical" evidence="5">
    <location>
        <begin position="202"/>
        <end position="223"/>
    </location>
</feature>
<keyword evidence="2 5" id="KW-0812">Transmembrane</keyword>
<keyword evidence="7" id="KW-1185">Reference proteome</keyword>
<name>A0ABV7H1D8_9BURK</name>
<evidence type="ECO:0000313" key="7">
    <source>
        <dbReference type="Proteomes" id="UP001595556"/>
    </source>
</evidence>
<reference evidence="7" key="1">
    <citation type="journal article" date="2019" name="Int. J. Syst. Evol. Microbiol.">
        <title>The Global Catalogue of Microorganisms (GCM) 10K type strain sequencing project: providing services to taxonomists for standard genome sequencing and annotation.</title>
        <authorList>
            <consortium name="The Broad Institute Genomics Platform"/>
            <consortium name="The Broad Institute Genome Sequencing Center for Infectious Disease"/>
            <person name="Wu L."/>
            <person name="Ma J."/>
        </authorList>
    </citation>
    <scope>NUCLEOTIDE SEQUENCE [LARGE SCALE GENOMIC DNA]</scope>
    <source>
        <strain evidence="7">KCTC 52168</strain>
    </source>
</reference>
<dbReference type="RefSeq" id="WP_377300665.1">
    <property type="nucleotide sequence ID" value="NZ_CP180191.1"/>
</dbReference>
<feature type="transmembrane region" description="Helical" evidence="5">
    <location>
        <begin position="6"/>
        <end position="30"/>
    </location>
</feature>
<evidence type="ECO:0000256" key="5">
    <source>
        <dbReference type="SAM" id="Phobius"/>
    </source>
</evidence>
<feature type="transmembrane region" description="Helical" evidence="5">
    <location>
        <begin position="37"/>
        <end position="58"/>
    </location>
</feature>
<evidence type="ECO:0000256" key="2">
    <source>
        <dbReference type="ARBA" id="ARBA00022692"/>
    </source>
</evidence>
<sequence>MSTLSVIILATLASGALSMVLAGLIAYTMLGKVVERMVSFAIGVLLAAALLHLIPEATQSQADVYDLFAVLLGGIFLFFMLQKTMLLRHSHHHEHDGHHHDHGFNAREAGPGGYLILIGDGLHNFCDGILIAAAFLIDWKLGMLTALSIAAHEIPQEIGDFMILLSNGFSKTRAFMFNMLVSLMSVAGGVLGYFLLDTAQEALPYVIMLAASSFIYIAMSDLIPFVNRSSRERSYFADVALMGLGVAFIVGAHMLVPHSH</sequence>